<protein>
    <submittedName>
        <fullName evidence="1">Uncharacterized protein</fullName>
    </submittedName>
</protein>
<proteinExistence type="predicted"/>
<gene>
    <name evidence="1" type="ORF">UFOVP201_15</name>
</gene>
<reference evidence="1" key="1">
    <citation type="submission" date="2020-05" db="EMBL/GenBank/DDBJ databases">
        <authorList>
            <person name="Chiriac C."/>
            <person name="Salcher M."/>
            <person name="Ghai R."/>
            <person name="Kavagutti S V."/>
        </authorList>
    </citation>
    <scope>NUCLEOTIDE SEQUENCE</scope>
</reference>
<dbReference type="EMBL" id="LR798249">
    <property type="protein sequence ID" value="CAB5217752.1"/>
    <property type="molecule type" value="Genomic_DNA"/>
</dbReference>
<evidence type="ECO:0000313" key="1">
    <source>
        <dbReference type="EMBL" id="CAB5217752.1"/>
    </source>
</evidence>
<name>A0A6J7WM41_9CAUD</name>
<accession>A0A6J7WM41</accession>
<organism evidence="1">
    <name type="scientific">uncultured Caudovirales phage</name>
    <dbReference type="NCBI Taxonomy" id="2100421"/>
    <lineage>
        <taxon>Viruses</taxon>
        <taxon>Duplodnaviria</taxon>
        <taxon>Heunggongvirae</taxon>
        <taxon>Uroviricota</taxon>
        <taxon>Caudoviricetes</taxon>
        <taxon>Peduoviridae</taxon>
        <taxon>Maltschvirus</taxon>
        <taxon>Maltschvirus maltsch</taxon>
    </lineage>
</organism>
<sequence>MKNQIKIGGYPCYCCGKETHDNGRSKQYVITSDGRDWMSHDQFLNVHGINATIDSAIDYCGISWRPENFGPSCYRKMKKRYAGKTLEIKNAKGERFLFIAE</sequence>